<comment type="caution">
    <text evidence="1">The sequence shown here is derived from an EMBL/GenBank/DDBJ whole genome shotgun (WGS) entry which is preliminary data.</text>
</comment>
<reference evidence="1 2" key="1">
    <citation type="submission" date="2014-12" db="EMBL/GenBank/DDBJ databases">
        <title>Draft genome sequence of Terrisporobacter sp. 08-306576, isolated from the blood culture of a bacteremia patient.</title>
        <authorList>
            <person name="Lund L.C."/>
            <person name="Sydenham T.V."/>
            <person name="Hogh S.V."/>
            <person name="Skov M.N."/>
            <person name="Kemp M."/>
            <person name="Justesen U.S."/>
        </authorList>
    </citation>
    <scope>NUCLEOTIDE SEQUENCE [LARGE SCALE GENOMIC DNA]</scope>
    <source>
        <strain evidence="1 2">08-306576</strain>
    </source>
</reference>
<keyword evidence="2" id="KW-1185">Reference proteome</keyword>
<dbReference type="AlphaFoldDB" id="A0A0B3W867"/>
<sequence length="102" mass="11377">MGRKKYKCSCKGLADQYLTLVTIYAAIINQQFDDADELEIFSEFLIALGEELSLAAAVRGRCEEGSGEDFEVDVDESTITSLVDGYHKAYKGKNKKNKKKSK</sequence>
<evidence type="ECO:0000313" key="1">
    <source>
        <dbReference type="EMBL" id="KHS58607.1"/>
    </source>
</evidence>
<evidence type="ECO:0000313" key="2">
    <source>
        <dbReference type="Proteomes" id="UP000031189"/>
    </source>
</evidence>
<accession>A0A0B3W867</accession>
<protein>
    <submittedName>
        <fullName evidence="1">Uncharacterized protein</fullName>
    </submittedName>
</protein>
<dbReference type="OrthoDB" id="1757974at2"/>
<dbReference type="Proteomes" id="UP000031189">
    <property type="component" value="Unassembled WGS sequence"/>
</dbReference>
<name>A0A0B3W867_9FIRM</name>
<dbReference type="EMBL" id="JWHR01000022">
    <property type="protein sequence ID" value="KHS58607.1"/>
    <property type="molecule type" value="Genomic_DNA"/>
</dbReference>
<gene>
    <name evidence="1" type="ORF">QX51_01700</name>
</gene>
<dbReference type="RefSeq" id="WP_039678184.1">
    <property type="nucleotide sequence ID" value="NZ_JWHR01000022.1"/>
</dbReference>
<organism evidence="1 2">
    <name type="scientific">Terrisporobacter othiniensis</name>
    <dbReference type="NCBI Taxonomy" id="1577792"/>
    <lineage>
        <taxon>Bacteria</taxon>
        <taxon>Bacillati</taxon>
        <taxon>Bacillota</taxon>
        <taxon>Clostridia</taxon>
        <taxon>Peptostreptococcales</taxon>
        <taxon>Peptostreptococcaceae</taxon>
        <taxon>Terrisporobacter</taxon>
    </lineage>
</organism>
<proteinExistence type="predicted"/>